<keyword evidence="2" id="KW-1185">Reference proteome</keyword>
<gene>
    <name evidence="1" type="ORF">XYLVIOL_LOCUS4882</name>
</gene>
<dbReference type="Proteomes" id="UP001642520">
    <property type="component" value="Unassembled WGS sequence"/>
</dbReference>
<dbReference type="EMBL" id="CAXAJV020001292">
    <property type="protein sequence ID" value="CAL7941216.1"/>
    <property type="molecule type" value="Genomic_DNA"/>
</dbReference>
<evidence type="ECO:0000313" key="1">
    <source>
        <dbReference type="EMBL" id="CAL7941216.1"/>
    </source>
</evidence>
<protein>
    <submittedName>
        <fullName evidence="1">Uncharacterized protein</fullName>
    </submittedName>
</protein>
<evidence type="ECO:0000313" key="2">
    <source>
        <dbReference type="Proteomes" id="UP001642520"/>
    </source>
</evidence>
<sequence>MRIGGRSSAVQYADCRWRVEVLYQRLVSSFMLVTTSKSFVPRAIKHSTNYGLDTGVKENPRVRSTPFARGRIASRKSTIEPVDPRFLAALRARADAQGFCEATGSLWTTNKMSVWGQEYERWTPVDERLIHRLECSCNATWN</sequence>
<organism evidence="1 2">
    <name type="scientific">Xylocopa violacea</name>
    <name type="common">Violet carpenter bee</name>
    <name type="synonym">Apis violacea</name>
    <dbReference type="NCBI Taxonomy" id="135666"/>
    <lineage>
        <taxon>Eukaryota</taxon>
        <taxon>Metazoa</taxon>
        <taxon>Ecdysozoa</taxon>
        <taxon>Arthropoda</taxon>
        <taxon>Hexapoda</taxon>
        <taxon>Insecta</taxon>
        <taxon>Pterygota</taxon>
        <taxon>Neoptera</taxon>
        <taxon>Endopterygota</taxon>
        <taxon>Hymenoptera</taxon>
        <taxon>Apocrita</taxon>
        <taxon>Aculeata</taxon>
        <taxon>Apoidea</taxon>
        <taxon>Anthophila</taxon>
        <taxon>Apidae</taxon>
        <taxon>Xylocopa</taxon>
        <taxon>Xylocopa</taxon>
    </lineage>
</organism>
<name>A0ABP1NJK5_XYLVO</name>
<reference evidence="1 2" key="1">
    <citation type="submission" date="2024-08" db="EMBL/GenBank/DDBJ databases">
        <authorList>
            <person name="Will J Nash"/>
            <person name="Angela Man"/>
            <person name="Seanna McTaggart"/>
            <person name="Kendall Baker"/>
            <person name="Tom Barker"/>
            <person name="Leah Catchpole"/>
            <person name="Alex Durrant"/>
            <person name="Karim Gharbi"/>
            <person name="Naomi Irish"/>
            <person name="Gemy Kaithakottil"/>
            <person name="Debby Ku"/>
            <person name="Aaliyah Providence"/>
            <person name="Felix Shaw"/>
            <person name="David Swarbreck"/>
            <person name="Chris Watkins"/>
            <person name="Ann M. McCartney"/>
            <person name="Giulio Formenti"/>
            <person name="Alice Mouton"/>
            <person name="Noel Vella"/>
            <person name="Bjorn M von Reumont"/>
            <person name="Adriana Vella"/>
            <person name="Wilfried Haerty"/>
        </authorList>
    </citation>
    <scope>NUCLEOTIDE SEQUENCE [LARGE SCALE GENOMIC DNA]</scope>
</reference>
<comment type="caution">
    <text evidence="1">The sequence shown here is derived from an EMBL/GenBank/DDBJ whole genome shotgun (WGS) entry which is preliminary data.</text>
</comment>
<proteinExistence type="predicted"/>
<accession>A0ABP1NJK5</accession>